<protein>
    <submittedName>
        <fullName evidence="2">Expressed protein</fullName>
    </submittedName>
</protein>
<feature type="region of interest" description="Disordered" evidence="1">
    <location>
        <begin position="405"/>
        <end position="426"/>
    </location>
</feature>
<dbReference type="Proteomes" id="UP000007431">
    <property type="component" value="Unassembled WGS sequence"/>
</dbReference>
<name>D8QBP7_SCHCM</name>
<keyword evidence="3" id="KW-1185">Reference proteome</keyword>
<dbReference type="EMBL" id="GL377309">
    <property type="protein sequence ID" value="EFI94390.1"/>
    <property type="molecule type" value="Genomic_DNA"/>
</dbReference>
<evidence type="ECO:0000313" key="2">
    <source>
        <dbReference type="EMBL" id="EFI94390.1"/>
    </source>
</evidence>
<sequence>MATIAPPPYSPAAAAPAYTPAARPEERVICARLRATNRLPTGHFVRQYGSLSIVVYDQEEGVSTPTFGRRAVIRGYISLSSSLRCKVEEVVLKVEGRLELAYAGGGSSFVRTLDDSYTIWSSTCGCVCPGELPFTSPLPSNYVSADGRTHTLPPSFRSIHHGVPALFVRSYYRVRVYVYKKRHGPFGLIAGTERLMMPFEYCPRTRPSAPFFPLECFFSTIKHLPEEWTQIAMQVNPMDSSGLSALQCYLFVPAVRVFGICDKIPVHLLLAGSVESLRAFVPSADDSTTTPPPKGKGACQCTADTIRLSLIREVMMEVRGNRLTRSEPIGDGHLWPVPPSARSCECSTRAGDAEWEGELSCRKEVTVGSFAVGGLWVQDYIHLELQPLRPGMMRPSRHRVPIKLTTDPFAEPEDPVTDGVLSSPSG</sequence>
<dbReference type="InParanoid" id="D8QBP7"/>
<dbReference type="STRING" id="578458.D8QBP7"/>
<dbReference type="eggNOG" id="ENOG502SJGY">
    <property type="taxonomic scope" value="Eukaryota"/>
</dbReference>
<evidence type="ECO:0000256" key="1">
    <source>
        <dbReference type="SAM" id="MobiDB-lite"/>
    </source>
</evidence>
<dbReference type="RefSeq" id="XP_003029293.1">
    <property type="nucleotide sequence ID" value="XM_003029247.1"/>
</dbReference>
<dbReference type="AlphaFoldDB" id="D8QBP7"/>
<gene>
    <name evidence="2" type="ORF">SCHCODRAFT_78101</name>
</gene>
<evidence type="ECO:0000313" key="3">
    <source>
        <dbReference type="Proteomes" id="UP000007431"/>
    </source>
</evidence>
<dbReference type="OrthoDB" id="3252135at2759"/>
<accession>D8QBP7</accession>
<dbReference type="KEGG" id="scm:SCHCO_02509664"/>
<dbReference type="VEuPathDB" id="FungiDB:SCHCODRAFT_02509664"/>
<dbReference type="GeneID" id="9594043"/>
<dbReference type="HOGENOM" id="CLU_049916_0_0_1"/>
<proteinExistence type="predicted"/>
<reference evidence="2 3" key="1">
    <citation type="journal article" date="2010" name="Nat. Biotechnol.">
        <title>Genome sequence of the model mushroom Schizophyllum commune.</title>
        <authorList>
            <person name="Ohm R.A."/>
            <person name="de Jong J.F."/>
            <person name="Lugones L.G."/>
            <person name="Aerts A."/>
            <person name="Kothe E."/>
            <person name="Stajich J.E."/>
            <person name="de Vries R.P."/>
            <person name="Record E."/>
            <person name="Levasseur A."/>
            <person name="Baker S.E."/>
            <person name="Bartholomew K.A."/>
            <person name="Coutinho P.M."/>
            <person name="Erdmann S."/>
            <person name="Fowler T.J."/>
            <person name="Gathman A.C."/>
            <person name="Lombard V."/>
            <person name="Henrissat B."/>
            <person name="Knabe N."/>
            <person name="Kuees U."/>
            <person name="Lilly W.W."/>
            <person name="Lindquist E."/>
            <person name="Lucas S."/>
            <person name="Magnuson J.K."/>
            <person name="Piumi F."/>
            <person name="Raudaskoski M."/>
            <person name="Salamov A."/>
            <person name="Schmutz J."/>
            <person name="Schwarze F.W.M.R."/>
            <person name="vanKuyk P.A."/>
            <person name="Horton J.S."/>
            <person name="Grigoriev I.V."/>
            <person name="Woesten H.A.B."/>
        </authorList>
    </citation>
    <scope>NUCLEOTIDE SEQUENCE [LARGE SCALE GENOMIC DNA]</scope>
    <source>
        <strain evidence="3">H4-8 / FGSC 9210</strain>
    </source>
</reference>
<organism evidence="3">
    <name type="scientific">Schizophyllum commune (strain H4-8 / FGSC 9210)</name>
    <name type="common">Split gill fungus</name>
    <dbReference type="NCBI Taxonomy" id="578458"/>
    <lineage>
        <taxon>Eukaryota</taxon>
        <taxon>Fungi</taxon>
        <taxon>Dikarya</taxon>
        <taxon>Basidiomycota</taxon>
        <taxon>Agaricomycotina</taxon>
        <taxon>Agaricomycetes</taxon>
        <taxon>Agaricomycetidae</taxon>
        <taxon>Agaricales</taxon>
        <taxon>Schizophyllaceae</taxon>
        <taxon>Schizophyllum</taxon>
    </lineage>
</organism>
<dbReference type="OMA" id="MITGEIM"/>